<dbReference type="Proteomes" id="UP000593561">
    <property type="component" value="Unassembled WGS sequence"/>
</dbReference>
<dbReference type="AlphaFoldDB" id="A0A7J8RAQ3"/>
<keyword evidence="3" id="KW-1185">Reference proteome</keyword>
<name>A0A7J8RAQ3_GOSDV</name>
<feature type="region of interest" description="Disordered" evidence="1">
    <location>
        <begin position="1"/>
        <end position="25"/>
    </location>
</feature>
<evidence type="ECO:0008006" key="4">
    <source>
        <dbReference type="Google" id="ProtNLM"/>
    </source>
</evidence>
<evidence type="ECO:0000313" key="2">
    <source>
        <dbReference type="EMBL" id="MBA0610620.1"/>
    </source>
</evidence>
<feature type="compositionally biased region" description="Basic residues" evidence="1">
    <location>
        <begin position="230"/>
        <end position="241"/>
    </location>
</feature>
<protein>
    <recommendedName>
        <fullName evidence="4">Retrotransposon gag domain-containing protein</fullName>
    </recommendedName>
</protein>
<evidence type="ECO:0000313" key="3">
    <source>
        <dbReference type="Proteomes" id="UP000593561"/>
    </source>
</evidence>
<organism evidence="2 3">
    <name type="scientific">Gossypium davidsonii</name>
    <name type="common">Davidson's cotton</name>
    <name type="synonym">Gossypium klotzschianum subsp. davidsonii</name>
    <dbReference type="NCBI Taxonomy" id="34287"/>
    <lineage>
        <taxon>Eukaryota</taxon>
        <taxon>Viridiplantae</taxon>
        <taxon>Streptophyta</taxon>
        <taxon>Embryophyta</taxon>
        <taxon>Tracheophyta</taxon>
        <taxon>Spermatophyta</taxon>
        <taxon>Magnoliopsida</taxon>
        <taxon>eudicotyledons</taxon>
        <taxon>Gunneridae</taxon>
        <taxon>Pentapetalae</taxon>
        <taxon>rosids</taxon>
        <taxon>malvids</taxon>
        <taxon>Malvales</taxon>
        <taxon>Malvaceae</taxon>
        <taxon>Malvoideae</taxon>
        <taxon>Gossypium</taxon>
    </lineage>
</organism>
<comment type="caution">
    <text evidence="2">The sequence shown here is derived from an EMBL/GenBank/DDBJ whole genome shotgun (WGS) entry which is preliminary data.</text>
</comment>
<proteinExistence type="predicted"/>
<accession>A0A7J8RAQ3</accession>
<gene>
    <name evidence="2" type="ORF">Godav_011440</name>
</gene>
<evidence type="ECO:0000256" key="1">
    <source>
        <dbReference type="SAM" id="MobiDB-lite"/>
    </source>
</evidence>
<feature type="region of interest" description="Disordered" evidence="1">
    <location>
        <begin position="192"/>
        <end position="241"/>
    </location>
</feature>
<sequence length="241" mass="28291">MAKKLYEHVKPSETHEKDKKANKSRDMQLTLEGIKAMMTKIEELEGELIVCRAVVGKGMIALVIEQRKMDVPKSKEFKGMRFTRDMDSFLWGMNITFIRYTLRMMSVRRNFYHKHPKENAQAKLCQRMQQDTVREYVREFSNLSEKEAFYLFNDGFKPSTKQDLHRLRVKKLTKALSKPECFLELSLKKGKFESSKPKETSNDRGNHKKEQDKNDFDENCKNGSNGKPYNGKRKPNNHSRG</sequence>
<dbReference type="EMBL" id="JABFAC010000004">
    <property type="protein sequence ID" value="MBA0610620.1"/>
    <property type="molecule type" value="Genomic_DNA"/>
</dbReference>
<feature type="compositionally biased region" description="Basic and acidic residues" evidence="1">
    <location>
        <begin position="192"/>
        <end position="220"/>
    </location>
</feature>
<reference evidence="2 3" key="1">
    <citation type="journal article" date="2019" name="Genome Biol. Evol.">
        <title>Insights into the evolution of the New World diploid cottons (Gossypium, subgenus Houzingenia) based on genome sequencing.</title>
        <authorList>
            <person name="Grover C.E."/>
            <person name="Arick M.A. 2nd"/>
            <person name="Thrash A."/>
            <person name="Conover J.L."/>
            <person name="Sanders W.S."/>
            <person name="Peterson D.G."/>
            <person name="Frelichowski J.E."/>
            <person name="Scheffler J.A."/>
            <person name="Scheffler B.E."/>
            <person name="Wendel J.F."/>
        </authorList>
    </citation>
    <scope>NUCLEOTIDE SEQUENCE [LARGE SCALE GENOMIC DNA]</scope>
    <source>
        <strain evidence="2">27</strain>
        <tissue evidence="2">Leaf</tissue>
    </source>
</reference>